<dbReference type="PANTHER" id="PTHR38444">
    <property type="entry name" value="ENTEROBACTIN BIOSYNTHESIS PROTEIN YBDZ"/>
    <property type="match status" value="1"/>
</dbReference>
<dbReference type="EMBL" id="JBHUFV010000023">
    <property type="protein sequence ID" value="MFD1933077.1"/>
    <property type="molecule type" value="Genomic_DNA"/>
</dbReference>
<dbReference type="SUPFAM" id="SSF160582">
    <property type="entry name" value="MbtH-like"/>
    <property type="match status" value="1"/>
</dbReference>
<reference evidence="3" key="1">
    <citation type="journal article" date="2019" name="Int. J. Syst. Evol. Microbiol.">
        <title>The Global Catalogue of Microorganisms (GCM) 10K type strain sequencing project: providing services to taxonomists for standard genome sequencing and annotation.</title>
        <authorList>
            <consortium name="The Broad Institute Genomics Platform"/>
            <consortium name="The Broad Institute Genome Sequencing Center for Infectious Disease"/>
            <person name="Wu L."/>
            <person name="Ma J."/>
        </authorList>
    </citation>
    <scope>NUCLEOTIDE SEQUENCE [LARGE SCALE GENOMIC DNA]</scope>
    <source>
        <strain evidence="3">ICMP 6774ER</strain>
    </source>
</reference>
<dbReference type="Proteomes" id="UP001597368">
    <property type="component" value="Unassembled WGS sequence"/>
</dbReference>
<accession>A0ABW4SU31</accession>
<dbReference type="InterPro" id="IPR038020">
    <property type="entry name" value="MbtH-like_sf"/>
</dbReference>
<sequence length="65" mass="7262">MSDVKVVLNDEEQYSIWPAGRENPAGWHDAGFSGTKDECLAHIEQVWTDMRPKSLREAMDGGSVL</sequence>
<evidence type="ECO:0000313" key="2">
    <source>
        <dbReference type="EMBL" id="MFD1933077.1"/>
    </source>
</evidence>
<proteinExistence type="predicted"/>
<dbReference type="Gene3D" id="3.90.820.10">
    <property type="entry name" value="Structural Genomics, Unknown Function 30-nov-00 1gh9 Mol_id"/>
    <property type="match status" value="1"/>
</dbReference>
<dbReference type="Pfam" id="PF03621">
    <property type="entry name" value="MbtH"/>
    <property type="match status" value="1"/>
</dbReference>
<organism evidence="2 3">
    <name type="scientific">Nonomuraea mangrovi</name>
    <dbReference type="NCBI Taxonomy" id="2316207"/>
    <lineage>
        <taxon>Bacteria</taxon>
        <taxon>Bacillati</taxon>
        <taxon>Actinomycetota</taxon>
        <taxon>Actinomycetes</taxon>
        <taxon>Streptosporangiales</taxon>
        <taxon>Streptosporangiaceae</taxon>
        <taxon>Nonomuraea</taxon>
    </lineage>
</organism>
<name>A0ABW4SU31_9ACTN</name>
<protein>
    <submittedName>
        <fullName evidence="2">MbtH family protein</fullName>
    </submittedName>
</protein>
<dbReference type="RefSeq" id="WP_379573123.1">
    <property type="nucleotide sequence ID" value="NZ_JBHUFV010000023.1"/>
</dbReference>
<dbReference type="InterPro" id="IPR037407">
    <property type="entry name" value="MLP_fam"/>
</dbReference>
<dbReference type="PANTHER" id="PTHR38444:SF1">
    <property type="entry name" value="ENTEROBACTIN BIOSYNTHESIS PROTEIN YBDZ"/>
    <property type="match status" value="1"/>
</dbReference>
<feature type="domain" description="MbtH-like" evidence="1">
    <location>
        <begin position="1"/>
        <end position="45"/>
    </location>
</feature>
<gene>
    <name evidence="2" type="ORF">ACFSKW_16505</name>
</gene>
<keyword evidence="3" id="KW-1185">Reference proteome</keyword>
<evidence type="ECO:0000313" key="3">
    <source>
        <dbReference type="Proteomes" id="UP001597368"/>
    </source>
</evidence>
<dbReference type="SMART" id="SM00923">
    <property type="entry name" value="MbtH"/>
    <property type="match status" value="1"/>
</dbReference>
<dbReference type="InterPro" id="IPR005153">
    <property type="entry name" value="MbtH-like_dom"/>
</dbReference>
<evidence type="ECO:0000259" key="1">
    <source>
        <dbReference type="SMART" id="SM00923"/>
    </source>
</evidence>
<comment type="caution">
    <text evidence="2">The sequence shown here is derived from an EMBL/GenBank/DDBJ whole genome shotgun (WGS) entry which is preliminary data.</text>
</comment>